<organism evidence="2 3">
    <name type="scientific">Petrotoga miotherma DSM 10691</name>
    <dbReference type="NCBI Taxonomy" id="1434326"/>
    <lineage>
        <taxon>Bacteria</taxon>
        <taxon>Thermotogati</taxon>
        <taxon>Thermotogota</taxon>
        <taxon>Thermotogae</taxon>
        <taxon>Petrotogales</taxon>
        <taxon>Petrotogaceae</taxon>
        <taxon>Petrotoga</taxon>
    </lineage>
</organism>
<dbReference type="InterPro" id="IPR002560">
    <property type="entry name" value="Transposase_DDE"/>
</dbReference>
<gene>
    <name evidence="2" type="ORF">X928_08305</name>
</gene>
<keyword evidence="3" id="KW-1185">Reference proteome</keyword>
<dbReference type="PANTHER" id="PTHR33498">
    <property type="entry name" value="TRANSPOSASE FOR INSERTION SEQUENCE ELEMENT IS1557"/>
    <property type="match status" value="1"/>
</dbReference>
<accession>A0A2K1P866</accession>
<evidence type="ECO:0000313" key="3">
    <source>
        <dbReference type="Proteomes" id="UP000236199"/>
    </source>
</evidence>
<evidence type="ECO:0000259" key="1">
    <source>
        <dbReference type="Pfam" id="PF01610"/>
    </source>
</evidence>
<feature type="domain" description="Transposase IS204/IS1001/IS1096/IS1165 DDE" evidence="1">
    <location>
        <begin position="1"/>
        <end position="178"/>
    </location>
</feature>
<protein>
    <recommendedName>
        <fullName evidence="1">Transposase IS204/IS1001/IS1096/IS1165 DDE domain-containing protein</fullName>
    </recommendedName>
</protein>
<name>A0A2K1P866_9BACT</name>
<dbReference type="PANTHER" id="PTHR33498:SF1">
    <property type="entry name" value="TRANSPOSASE FOR INSERTION SEQUENCE ELEMENT IS1557"/>
    <property type="match status" value="1"/>
</dbReference>
<dbReference type="Pfam" id="PF01610">
    <property type="entry name" value="DDE_Tnp_ISL3"/>
    <property type="match status" value="1"/>
</dbReference>
<proteinExistence type="predicted"/>
<dbReference type="InterPro" id="IPR047951">
    <property type="entry name" value="Transpos_ISL3"/>
</dbReference>
<dbReference type="AlphaFoldDB" id="A0A2K1P866"/>
<dbReference type="Proteomes" id="UP000236199">
    <property type="component" value="Unassembled WGS sequence"/>
</dbReference>
<sequence>MDMSVPFKAGARKHFPKAKIIFDKFHVLNVLSAQLDKVRARENKGYHEILKRTKYLLLKNPNNLTKKDKVRLDELMEYQHLGTLQAYGSVLEFKKMFDYKKPSYAAKYFKRWYEKVIESNIPEMIKAAKTLLNHIEGILLHIKTNISNGKIEGMNSKLRGFTKRAFGFKTLKNLKITIFIAFVASCTK</sequence>
<reference evidence="2 3" key="1">
    <citation type="submission" date="2013-12" db="EMBL/GenBank/DDBJ databases">
        <title>Comparative genomics of Petrotoga isolates.</title>
        <authorList>
            <person name="Nesbo C.L."/>
            <person name="Charchuk R."/>
            <person name="Chow K."/>
        </authorList>
    </citation>
    <scope>NUCLEOTIDE SEQUENCE [LARGE SCALE GENOMIC DNA]</scope>
    <source>
        <strain evidence="2 3">DSM 10691</strain>
    </source>
</reference>
<evidence type="ECO:0000313" key="2">
    <source>
        <dbReference type="EMBL" id="PNR98988.1"/>
    </source>
</evidence>
<comment type="caution">
    <text evidence="2">The sequence shown here is derived from an EMBL/GenBank/DDBJ whole genome shotgun (WGS) entry which is preliminary data.</text>
</comment>
<dbReference type="OrthoDB" id="46712at2"/>
<dbReference type="EMBL" id="AZRM01000045">
    <property type="protein sequence ID" value="PNR98988.1"/>
    <property type="molecule type" value="Genomic_DNA"/>
</dbReference>